<dbReference type="EMBL" id="RAWG01000074">
    <property type="protein sequence ID" value="RKH43022.1"/>
    <property type="molecule type" value="Genomic_DNA"/>
</dbReference>
<dbReference type="SUPFAM" id="SSF52540">
    <property type="entry name" value="P-loop containing nucleoside triphosphate hydrolases"/>
    <property type="match status" value="1"/>
</dbReference>
<evidence type="ECO:0000313" key="4">
    <source>
        <dbReference type="Proteomes" id="UP000273405"/>
    </source>
</evidence>
<keyword evidence="4" id="KW-1185">Reference proteome</keyword>
<dbReference type="Pfam" id="PF13304">
    <property type="entry name" value="AAA_21"/>
    <property type="match status" value="1"/>
</dbReference>
<evidence type="ECO:0000259" key="2">
    <source>
        <dbReference type="Pfam" id="PF13304"/>
    </source>
</evidence>
<dbReference type="Proteomes" id="UP000273405">
    <property type="component" value="Unassembled WGS sequence"/>
</dbReference>
<keyword evidence="3" id="KW-0547">Nucleotide-binding</keyword>
<proteinExistence type="predicted"/>
<accession>A0A3A8NSP7</accession>
<feature type="region of interest" description="Disordered" evidence="1">
    <location>
        <begin position="30"/>
        <end position="54"/>
    </location>
</feature>
<dbReference type="GO" id="GO:0005524">
    <property type="term" value="F:ATP binding"/>
    <property type="evidence" value="ECO:0007669"/>
    <property type="project" value="UniProtKB-KW"/>
</dbReference>
<dbReference type="InterPro" id="IPR003959">
    <property type="entry name" value="ATPase_AAA_core"/>
</dbReference>
<gene>
    <name evidence="3" type="ORF">D7X12_14280</name>
</gene>
<dbReference type="AlphaFoldDB" id="A0A3A8NSP7"/>
<evidence type="ECO:0000313" key="3">
    <source>
        <dbReference type="EMBL" id="RKH43022.1"/>
    </source>
</evidence>
<sequence>MVRFDESLERLAQLTSAPKLFSATREEDGEYAFHPSQSTPPSFREATSHTLSRNPDADEIRIQSGEQGGEFLDRPRRLCGFQSALCLIQRTARVTGASETIDFGNLRFDFVLRDNSVINHHHLSYGQKRLFSFYYYLACNPTVVVADELVNGMHHDWIEACLDDLGDRQSFLTSQNPLLLDYLSFESASEVQSSFVLCRNDEQGDHDQLTWENMSSDDAQGFFDAYQVGLQHVSEILRTRGLW</sequence>
<organism evidence="3 4">
    <name type="scientific">Corallococcus sicarius</name>
    <dbReference type="NCBI Taxonomy" id="2316726"/>
    <lineage>
        <taxon>Bacteria</taxon>
        <taxon>Pseudomonadati</taxon>
        <taxon>Myxococcota</taxon>
        <taxon>Myxococcia</taxon>
        <taxon>Myxococcales</taxon>
        <taxon>Cystobacterineae</taxon>
        <taxon>Myxococcaceae</taxon>
        <taxon>Corallococcus</taxon>
    </lineage>
</organism>
<dbReference type="InterPro" id="IPR027417">
    <property type="entry name" value="P-loop_NTPase"/>
</dbReference>
<comment type="caution">
    <text evidence="3">The sequence shown here is derived from an EMBL/GenBank/DDBJ whole genome shotgun (WGS) entry which is preliminary data.</text>
</comment>
<feature type="domain" description="ATPase AAA-type core" evidence="2">
    <location>
        <begin position="107"/>
        <end position="181"/>
    </location>
</feature>
<evidence type="ECO:0000256" key="1">
    <source>
        <dbReference type="SAM" id="MobiDB-lite"/>
    </source>
</evidence>
<keyword evidence="3" id="KW-0067">ATP-binding</keyword>
<name>A0A3A8NSP7_9BACT</name>
<reference evidence="4" key="1">
    <citation type="submission" date="2018-09" db="EMBL/GenBank/DDBJ databases">
        <authorList>
            <person name="Livingstone P.G."/>
            <person name="Whitworth D.E."/>
        </authorList>
    </citation>
    <scope>NUCLEOTIDE SEQUENCE [LARGE SCALE GENOMIC DNA]</scope>
    <source>
        <strain evidence="4">CA040B</strain>
    </source>
</reference>
<dbReference type="Gene3D" id="3.40.50.300">
    <property type="entry name" value="P-loop containing nucleotide triphosphate hydrolases"/>
    <property type="match status" value="1"/>
</dbReference>
<protein>
    <submittedName>
        <fullName evidence="3">ATP-binding protein</fullName>
    </submittedName>
</protein>
<dbReference type="OrthoDB" id="5525775at2"/>
<dbReference type="GO" id="GO:0016887">
    <property type="term" value="F:ATP hydrolysis activity"/>
    <property type="evidence" value="ECO:0007669"/>
    <property type="project" value="InterPro"/>
</dbReference>